<accession>A0A930VN35</accession>
<dbReference type="GO" id="GO:0046872">
    <property type="term" value="F:metal ion binding"/>
    <property type="evidence" value="ECO:0007669"/>
    <property type="project" value="InterPro"/>
</dbReference>
<dbReference type="AlphaFoldDB" id="A0A930VN35"/>
<dbReference type="Pfam" id="PF11716">
    <property type="entry name" value="MDMPI_N"/>
    <property type="match status" value="1"/>
</dbReference>
<name>A0A930VN35_9ACTN</name>
<keyword evidence="3" id="KW-1185">Reference proteome</keyword>
<evidence type="ECO:0000313" key="2">
    <source>
        <dbReference type="EMBL" id="MBF4767691.1"/>
    </source>
</evidence>
<dbReference type="InterPro" id="IPR017520">
    <property type="entry name" value="CHP03086"/>
</dbReference>
<evidence type="ECO:0000259" key="1">
    <source>
        <dbReference type="Pfam" id="PF11716"/>
    </source>
</evidence>
<dbReference type="InterPro" id="IPR034660">
    <property type="entry name" value="DinB/YfiT-like"/>
</dbReference>
<dbReference type="Gene3D" id="1.20.120.450">
    <property type="entry name" value="dinb family like domain"/>
    <property type="match status" value="1"/>
</dbReference>
<proteinExistence type="predicted"/>
<dbReference type="Proteomes" id="UP000660668">
    <property type="component" value="Unassembled WGS sequence"/>
</dbReference>
<evidence type="ECO:0000313" key="3">
    <source>
        <dbReference type="Proteomes" id="UP000660668"/>
    </source>
</evidence>
<gene>
    <name evidence="2" type="ORF">ISU10_07920</name>
</gene>
<protein>
    <submittedName>
        <fullName evidence="2">TIGR03086 family protein</fullName>
    </submittedName>
</protein>
<reference evidence="2" key="1">
    <citation type="submission" date="2020-11" db="EMBL/GenBank/DDBJ databases">
        <title>Nocardioides cynanchi sp. nov., isolated from soil of rhizosphere of Cynanchum wilfordii.</title>
        <authorList>
            <person name="Lee J.-S."/>
            <person name="Suh M.K."/>
            <person name="Kim J.-S."/>
        </authorList>
    </citation>
    <scope>NUCLEOTIDE SEQUENCE</scope>
    <source>
        <strain evidence="2">KCTC 19276</strain>
    </source>
</reference>
<dbReference type="NCBIfam" id="TIGR03086">
    <property type="entry name" value="TIGR03086 family metal-binding protein"/>
    <property type="match status" value="1"/>
</dbReference>
<dbReference type="InterPro" id="IPR024344">
    <property type="entry name" value="MDMPI_metal-binding"/>
</dbReference>
<dbReference type="EMBL" id="JADKPO010000008">
    <property type="protein sequence ID" value="MBF4767691.1"/>
    <property type="molecule type" value="Genomic_DNA"/>
</dbReference>
<dbReference type="InterPro" id="IPR017517">
    <property type="entry name" value="Maleyloyr_isom"/>
</dbReference>
<dbReference type="SUPFAM" id="SSF109854">
    <property type="entry name" value="DinB/YfiT-like putative metalloenzymes"/>
    <property type="match status" value="1"/>
</dbReference>
<sequence length="190" mass="19694">MTPGIGSAVGRDTHHALELLERALGYTRSALSTVGADRSGPSPCAGWTLADLLTHMDDGLDAFLEAAGGAVLLEVPRAAGAEPNVLRAKACRLYGRWSAHIAPRVVVGDRELPAGLLVCAAALEITVHGWDVAQATGAGGRIPENLAEALMPVAHAVVTPGDRPERFAVPLRTGPEASSAEVLLGFLGRR</sequence>
<feature type="domain" description="Mycothiol-dependent maleylpyruvate isomerase metal-binding" evidence="1">
    <location>
        <begin position="29"/>
        <end position="133"/>
    </location>
</feature>
<organism evidence="2 3">
    <name type="scientific">Nocardioides agariphilus</name>
    <dbReference type="NCBI Taxonomy" id="433664"/>
    <lineage>
        <taxon>Bacteria</taxon>
        <taxon>Bacillati</taxon>
        <taxon>Actinomycetota</taxon>
        <taxon>Actinomycetes</taxon>
        <taxon>Propionibacteriales</taxon>
        <taxon>Nocardioidaceae</taxon>
        <taxon>Nocardioides</taxon>
    </lineage>
</organism>
<comment type="caution">
    <text evidence="2">The sequence shown here is derived from an EMBL/GenBank/DDBJ whole genome shotgun (WGS) entry which is preliminary data.</text>
</comment>
<dbReference type="NCBIfam" id="TIGR03083">
    <property type="entry name" value="maleylpyruvate isomerase family mycothiol-dependent enzyme"/>
    <property type="match status" value="1"/>
</dbReference>
<dbReference type="RefSeq" id="WP_194695831.1">
    <property type="nucleotide sequence ID" value="NZ_JADKPO010000008.1"/>
</dbReference>